<evidence type="ECO:0000313" key="2">
    <source>
        <dbReference type="EMBL" id="MCU4741624.1"/>
    </source>
</evidence>
<dbReference type="Pfam" id="PF24218">
    <property type="entry name" value="DUF7437"/>
    <property type="match status" value="1"/>
</dbReference>
<evidence type="ECO:0000259" key="1">
    <source>
        <dbReference type="Pfam" id="PF24218"/>
    </source>
</evidence>
<name>A0AAP2YY07_9EURY</name>
<sequence length="95" mass="10568">MRRTRISDSLDSGFLRVHAEENVKVTVDYLQGETTRRGVADELGVPAVEAIAVTEASERIIAVVKTHDPTLSDITFEMDVHDRAIEQGPYQQADE</sequence>
<dbReference type="RefSeq" id="WP_338003460.1">
    <property type="nucleotide sequence ID" value="NZ_JAOPKA010000004.1"/>
</dbReference>
<dbReference type="InterPro" id="IPR055860">
    <property type="entry name" value="DUF7437"/>
</dbReference>
<dbReference type="Proteomes" id="UP001321018">
    <property type="component" value="Unassembled WGS sequence"/>
</dbReference>
<dbReference type="EMBL" id="JAOPKA010000004">
    <property type="protein sequence ID" value="MCU4741624.1"/>
    <property type="molecule type" value="Genomic_DNA"/>
</dbReference>
<reference evidence="2" key="1">
    <citation type="submission" date="2022-09" db="EMBL/GenBank/DDBJ databases">
        <title>Enrichment on poylsaccharides allowed isolation of novel metabolic and taxonomic groups of Haloarchaea.</title>
        <authorList>
            <person name="Sorokin D.Y."/>
            <person name="Elcheninov A.G."/>
            <person name="Khizhniak T.V."/>
            <person name="Kolganova T.V."/>
            <person name="Kublanov I.V."/>
        </authorList>
    </citation>
    <scope>NUCLEOTIDE SEQUENCE</scope>
    <source>
        <strain evidence="2">AArc-xg1-1</strain>
    </source>
</reference>
<protein>
    <recommendedName>
        <fullName evidence="1">DUF7437 domain-containing protein</fullName>
    </recommendedName>
</protein>
<accession>A0AAP2YY07</accession>
<feature type="domain" description="DUF7437" evidence="1">
    <location>
        <begin position="24"/>
        <end position="63"/>
    </location>
</feature>
<evidence type="ECO:0000313" key="3">
    <source>
        <dbReference type="Proteomes" id="UP001321018"/>
    </source>
</evidence>
<gene>
    <name evidence="2" type="ORF">OB960_09450</name>
</gene>
<comment type="caution">
    <text evidence="2">The sequence shown here is derived from an EMBL/GenBank/DDBJ whole genome shotgun (WGS) entry which is preliminary data.</text>
</comment>
<proteinExistence type="predicted"/>
<dbReference type="AlphaFoldDB" id="A0AAP2YY07"/>
<organism evidence="2 3">
    <name type="scientific">Natronoglomus mannanivorans</name>
    <dbReference type="NCBI Taxonomy" id="2979990"/>
    <lineage>
        <taxon>Archaea</taxon>
        <taxon>Methanobacteriati</taxon>
        <taxon>Methanobacteriota</taxon>
        <taxon>Stenosarchaea group</taxon>
        <taxon>Halobacteria</taxon>
        <taxon>Halobacteriales</taxon>
        <taxon>Natrialbaceae</taxon>
        <taxon>Natronoglomus</taxon>
    </lineage>
</organism>